<keyword evidence="2" id="KW-1185">Reference proteome</keyword>
<evidence type="ECO:0000313" key="1">
    <source>
        <dbReference type="EMBL" id="KAJ0054148.1"/>
    </source>
</evidence>
<dbReference type="EMBL" id="CM047736">
    <property type="protein sequence ID" value="KAJ0054148.1"/>
    <property type="molecule type" value="Genomic_DNA"/>
</dbReference>
<name>A0ACC0ZPT2_9ROSI</name>
<comment type="caution">
    <text evidence="1">The sequence shown here is derived from an EMBL/GenBank/DDBJ whole genome shotgun (WGS) entry which is preliminary data.</text>
</comment>
<reference evidence="2" key="1">
    <citation type="journal article" date="2023" name="G3 (Bethesda)">
        <title>Genome assembly and association tests identify interacting loci associated with vigor, precocity, and sex in interspecific pistachio rootstocks.</title>
        <authorList>
            <person name="Palmer W."/>
            <person name="Jacygrad E."/>
            <person name="Sagayaradj S."/>
            <person name="Cavanaugh K."/>
            <person name="Han R."/>
            <person name="Bertier L."/>
            <person name="Beede B."/>
            <person name="Kafkas S."/>
            <person name="Golino D."/>
            <person name="Preece J."/>
            <person name="Michelmore R."/>
        </authorList>
    </citation>
    <scope>NUCLEOTIDE SEQUENCE [LARGE SCALE GENOMIC DNA]</scope>
</reference>
<dbReference type="Proteomes" id="UP001163603">
    <property type="component" value="Chromosome 1"/>
</dbReference>
<protein>
    <submittedName>
        <fullName evidence="1">Uncharacterized protein</fullName>
    </submittedName>
</protein>
<gene>
    <name evidence="1" type="ORF">Pint_00924</name>
</gene>
<evidence type="ECO:0000313" key="2">
    <source>
        <dbReference type="Proteomes" id="UP001163603"/>
    </source>
</evidence>
<organism evidence="1 2">
    <name type="scientific">Pistacia integerrima</name>
    <dbReference type="NCBI Taxonomy" id="434235"/>
    <lineage>
        <taxon>Eukaryota</taxon>
        <taxon>Viridiplantae</taxon>
        <taxon>Streptophyta</taxon>
        <taxon>Embryophyta</taxon>
        <taxon>Tracheophyta</taxon>
        <taxon>Spermatophyta</taxon>
        <taxon>Magnoliopsida</taxon>
        <taxon>eudicotyledons</taxon>
        <taxon>Gunneridae</taxon>
        <taxon>Pentapetalae</taxon>
        <taxon>rosids</taxon>
        <taxon>malvids</taxon>
        <taxon>Sapindales</taxon>
        <taxon>Anacardiaceae</taxon>
        <taxon>Pistacia</taxon>
    </lineage>
</organism>
<sequence>MESGAKGDSLEKLKGLQITSLDDNDDDEQEQDIVADEYDDVDEDDDEEDEEQEPVTLGFVEKPKNHWSLLRHLFPSKAGGPPAWLDPVNLPSGTSCLCDICGEPLQFVLQVYAPIMEKDFTFHRTLFLFMCPSMSCLLRDQHEQWKRPPEKPFRSVKVFRCQLPRINPFYSSEPPKYNSTDKPTAPGVALCNWCGTWKGDKVCSSCRRVNYCSQKHQVISFKMILFPLWTFFIHADNDYTLPPLIFLDLEGHALAIRMCSIIDGTILTGLSLVVILYLHALYMNSPGNLKLTSALALRSLSILMVLPDIISDYDFDLQTVASNSLWPEYEIVNEDESEYDMEISEDDGHAGSLISKAGMDDTMKSLMNDFEGDGDRKSWASFQGRIAKAPEQVLRYCRSVSAKALWPMSSGRPSKGDIPNCSYCGGPRCFEFQILPQLLYYFDVKNDVDSLDWTTIVVYTCEGSCETSINYVEEFVWVQHSSQSIN</sequence>
<proteinExistence type="predicted"/>
<accession>A0ACC0ZPT2</accession>